<evidence type="ECO:0000259" key="1">
    <source>
        <dbReference type="Pfam" id="PF13622"/>
    </source>
</evidence>
<protein>
    <recommendedName>
        <fullName evidence="5">Thioesterase domain-containing protein</fullName>
    </recommendedName>
</protein>
<dbReference type="InterPro" id="IPR029069">
    <property type="entry name" value="HotDog_dom_sf"/>
</dbReference>
<sequence>MGVLCQYNEKEGLSPLSTQTELVGNDGRPAQIPASPSTTTRYPVPAKAHFSTLMSHRKSTVVNLAYLYPKTMAYRLQTSWLDTAIVDPCLFHAVFFGTSSYIDITQGAPASSITLYHKTQVIRQVQRAITECNDKDIPTSAVAATLYLFYHTKLNGELTEARAHERGMDAILRHYQYEKPDPNTFFGYLLIASNQETQGDVLRLKNAVTSSDEEFWFMQGPEVFRWILLIGAAAASSSSLRAWFIVRSFNFCAVVEPQEVDAFVAATDHLVSLFNHSPFEVENVYIQDISHQFGKNSSKNENTLFISDFLSFAIMANSHLPNCHPDITPDWQDLGYPRTSFEQAIALEPVQEEQGCYAGFAPKDWCTPHGRDLFLHGGYIAGLLIRASRSYFHDSHGKLNQPDPIHMNLHFLQLIPPGAFHIQLQAIKLGRRHSTIQAKIVSPDTRNPVLYSLAVLTMGNLKIKSGVNLNLPPIPIPDRERECARWTNAALYKFHPCTSSIRYYNPKGGESLLWSPKRGRNWRDQWGKLDSGENFRLEHLGVMADLVRGRYTAPCTFKTLYLHGQIPPIHMNYLKNELAAVLDYEYRTMSMDFDFRADPAAKMEWILNRATTYKLEGGRFDMHIQMVDENGNLVATVHQSNLIFENGRRKAPKSKSSL</sequence>
<keyword evidence="4" id="KW-1185">Reference proteome</keyword>
<dbReference type="Gene3D" id="2.40.160.210">
    <property type="entry name" value="Acyl-CoA thioesterase, double hotdog domain"/>
    <property type="match status" value="1"/>
</dbReference>
<dbReference type="PANTHER" id="PTHR38110">
    <property type="entry name" value="CHROMOSOME 23, WHOLE GENOME SHOTGUN SEQUENCE"/>
    <property type="match status" value="1"/>
</dbReference>
<feature type="domain" description="Acyl-CoA thioesterase-like C-terminal" evidence="2">
    <location>
        <begin position="511"/>
        <end position="642"/>
    </location>
</feature>
<dbReference type="SUPFAM" id="SSF54637">
    <property type="entry name" value="Thioesterase/thiol ester dehydrase-isomerase"/>
    <property type="match status" value="1"/>
</dbReference>
<evidence type="ECO:0008006" key="5">
    <source>
        <dbReference type="Google" id="ProtNLM"/>
    </source>
</evidence>
<dbReference type="EMBL" id="MNBE01000683">
    <property type="protein sequence ID" value="OKO97817.1"/>
    <property type="molecule type" value="Genomic_DNA"/>
</dbReference>
<evidence type="ECO:0000313" key="3">
    <source>
        <dbReference type="EMBL" id="OKO97817.1"/>
    </source>
</evidence>
<dbReference type="InterPro" id="IPR049449">
    <property type="entry name" value="TesB_ACOT8-like_N"/>
</dbReference>
<reference evidence="3 4" key="1">
    <citation type="submission" date="2016-10" db="EMBL/GenBank/DDBJ databases">
        <title>Genome sequence of the ascomycete fungus Penicillium subrubescens.</title>
        <authorList>
            <person name="De Vries R.P."/>
            <person name="Peng M."/>
            <person name="Dilokpimol A."/>
            <person name="Hilden K."/>
            <person name="Makela M.R."/>
            <person name="Grigoriev I."/>
            <person name="Riley R."/>
            <person name="Granchi Z."/>
        </authorList>
    </citation>
    <scope>NUCLEOTIDE SEQUENCE [LARGE SCALE GENOMIC DNA]</scope>
    <source>
        <strain evidence="3 4">CBS 132785</strain>
    </source>
</reference>
<proteinExistence type="predicted"/>
<evidence type="ECO:0000259" key="2">
    <source>
        <dbReference type="Pfam" id="PF20789"/>
    </source>
</evidence>
<dbReference type="Proteomes" id="UP000186955">
    <property type="component" value="Unassembled WGS sequence"/>
</dbReference>
<dbReference type="InterPro" id="IPR052389">
    <property type="entry name" value="Sec_Metab_Biosynth-Assoc"/>
</dbReference>
<dbReference type="AlphaFoldDB" id="A0A1Q5TC66"/>
<organism evidence="3 4">
    <name type="scientific">Penicillium subrubescens</name>
    <dbReference type="NCBI Taxonomy" id="1316194"/>
    <lineage>
        <taxon>Eukaryota</taxon>
        <taxon>Fungi</taxon>
        <taxon>Dikarya</taxon>
        <taxon>Ascomycota</taxon>
        <taxon>Pezizomycotina</taxon>
        <taxon>Eurotiomycetes</taxon>
        <taxon>Eurotiomycetidae</taxon>
        <taxon>Eurotiales</taxon>
        <taxon>Aspergillaceae</taxon>
        <taxon>Penicillium</taxon>
    </lineage>
</organism>
<dbReference type="InterPro" id="IPR049450">
    <property type="entry name" value="ACOT8-like_C"/>
</dbReference>
<feature type="domain" description="Acyl-CoA thioesterase-like N-terminal HotDog" evidence="1">
    <location>
        <begin position="374"/>
        <end position="449"/>
    </location>
</feature>
<dbReference type="STRING" id="1316194.A0A1Q5TC66"/>
<name>A0A1Q5TC66_9EURO</name>
<accession>A0A1Q5TC66</accession>
<dbReference type="Pfam" id="PF20789">
    <property type="entry name" value="4HBT_3C"/>
    <property type="match status" value="1"/>
</dbReference>
<comment type="caution">
    <text evidence="3">The sequence shown here is derived from an EMBL/GenBank/DDBJ whole genome shotgun (WGS) entry which is preliminary data.</text>
</comment>
<evidence type="ECO:0000313" key="4">
    <source>
        <dbReference type="Proteomes" id="UP000186955"/>
    </source>
</evidence>
<dbReference type="Pfam" id="PF13622">
    <property type="entry name" value="4HBT_3"/>
    <property type="match status" value="1"/>
</dbReference>
<dbReference type="PANTHER" id="PTHR38110:SF4">
    <property type="entry name" value="THIOESTERASE-LIKE SUPERFAMILY-DOMAIN-CONTAINING PROTEIN"/>
    <property type="match status" value="1"/>
</dbReference>
<dbReference type="InterPro" id="IPR042171">
    <property type="entry name" value="Acyl-CoA_hotdog"/>
</dbReference>
<gene>
    <name evidence="3" type="ORF">PENSUB_9743</name>
</gene>